<dbReference type="InterPro" id="IPR012675">
    <property type="entry name" value="Beta-grasp_dom_sf"/>
</dbReference>
<dbReference type="Pfam" id="PF00970">
    <property type="entry name" value="FAD_binding_6"/>
    <property type="match status" value="1"/>
</dbReference>
<evidence type="ECO:0000259" key="1">
    <source>
        <dbReference type="PROSITE" id="PS51085"/>
    </source>
</evidence>
<dbReference type="GO" id="GO:0016491">
    <property type="term" value="F:oxidoreductase activity"/>
    <property type="evidence" value="ECO:0007669"/>
    <property type="project" value="InterPro"/>
</dbReference>
<feature type="domain" description="2Fe-2S ferredoxin-type" evidence="1">
    <location>
        <begin position="229"/>
        <end position="322"/>
    </location>
</feature>
<dbReference type="PANTHER" id="PTHR47354">
    <property type="entry name" value="NADH OXIDOREDUCTASE HCR"/>
    <property type="match status" value="1"/>
</dbReference>
<dbReference type="PROSITE" id="PS51384">
    <property type="entry name" value="FAD_FR"/>
    <property type="match status" value="1"/>
</dbReference>
<dbReference type="CDD" id="cd00207">
    <property type="entry name" value="fer2"/>
    <property type="match status" value="1"/>
</dbReference>
<dbReference type="PANTHER" id="PTHR47354:SF2">
    <property type="entry name" value="BLR2392 PROTEIN"/>
    <property type="match status" value="1"/>
</dbReference>
<dbReference type="Pfam" id="PF00111">
    <property type="entry name" value="Fer2"/>
    <property type="match status" value="1"/>
</dbReference>
<dbReference type="PRINTS" id="PR00409">
    <property type="entry name" value="PHDIOXRDTASE"/>
</dbReference>
<dbReference type="InterPro" id="IPR001433">
    <property type="entry name" value="OxRdtase_FAD/NAD-bd"/>
</dbReference>
<accession>A0A4V4HM30</accession>
<evidence type="ECO:0000259" key="2">
    <source>
        <dbReference type="PROSITE" id="PS51384"/>
    </source>
</evidence>
<name>A0A4V4HM30_9HYPH</name>
<sequence>MRSQQIWRPARVIAAEEIAEDIRQITFAVDGFHGAFDPGSHTNIKVSIKGVPAIRTYTVVPSAAGTLAIAVKLHPNSRGGSAFIWQLQVGDRTEMTEPENRFELSWRAEHYLLIAGGIGITPIYGMAKALAARGRPLKLLYAARRRDAMAFASDLQSLLGERLATFAQDEGQTLNLQEAFADLPSDTEAYVCGPLALLDAAKAAWIASGRPISRFRYEVFGDSGLFPEESFTVSVQGLDLSVDVRPDQTMLEALEEAGVPMIHDCRRGECGLCAVKIVSATAPLDHRDVFFSEEERQHDPRICACVSRARGGQLVIDTGYVSESVSMRPMGDQLTHA</sequence>
<dbReference type="OrthoDB" id="9792185at2"/>
<dbReference type="InterPro" id="IPR001041">
    <property type="entry name" value="2Fe-2S_ferredoxin-type"/>
</dbReference>
<proteinExistence type="predicted"/>
<dbReference type="Gene3D" id="3.10.20.30">
    <property type="match status" value="1"/>
</dbReference>
<dbReference type="Gene3D" id="2.40.30.10">
    <property type="entry name" value="Translation factors"/>
    <property type="match status" value="1"/>
</dbReference>
<dbReference type="InterPro" id="IPR006058">
    <property type="entry name" value="2Fe2S_fd_BS"/>
</dbReference>
<dbReference type="InterPro" id="IPR039261">
    <property type="entry name" value="FNR_nucleotide-bd"/>
</dbReference>
<organism evidence="3 4">
    <name type="scientific">Peteryoungia ipomoeae</name>
    <dbReference type="NCBI Taxonomy" id="1210932"/>
    <lineage>
        <taxon>Bacteria</taxon>
        <taxon>Pseudomonadati</taxon>
        <taxon>Pseudomonadota</taxon>
        <taxon>Alphaproteobacteria</taxon>
        <taxon>Hyphomicrobiales</taxon>
        <taxon>Rhizobiaceae</taxon>
        <taxon>Peteryoungia</taxon>
    </lineage>
</organism>
<dbReference type="InterPro" id="IPR008333">
    <property type="entry name" value="Cbr1-like_FAD-bd_dom"/>
</dbReference>
<dbReference type="InterPro" id="IPR017938">
    <property type="entry name" value="Riboflavin_synthase-like_b-brl"/>
</dbReference>
<dbReference type="InterPro" id="IPR036010">
    <property type="entry name" value="2Fe-2S_ferredoxin-like_sf"/>
</dbReference>
<dbReference type="SUPFAM" id="SSF52343">
    <property type="entry name" value="Ferredoxin reductase-like, C-terminal NADP-linked domain"/>
    <property type="match status" value="1"/>
</dbReference>
<dbReference type="Gene3D" id="3.40.50.80">
    <property type="entry name" value="Nucleotide-binding domain of ferredoxin-NADP reductase (FNR) module"/>
    <property type="match status" value="1"/>
</dbReference>
<dbReference type="AlphaFoldDB" id="A0A4V4HM30"/>
<keyword evidence="4" id="KW-1185">Reference proteome</keyword>
<gene>
    <name evidence="3" type="ORF">FAA97_18480</name>
</gene>
<evidence type="ECO:0000313" key="3">
    <source>
        <dbReference type="EMBL" id="THV20586.1"/>
    </source>
</evidence>
<dbReference type="Proteomes" id="UP000308828">
    <property type="component" value="Unassembled WGS sequence"/>
</dbReference>
<feature type="domain" description="FAD-binding FR-type" evidence="2">
    <location>
        <begin position="5"/>
        <end position="105"/>
    </location>
</feature>
<reference evidence="3 4" key="1">
    <citation type="submission" date="2019-04" db="EMBL/GenBank/DDBJ databases">
        <title>Genome sequence of strain shin9-1.</title>
        <authorList>
            <person name="Gao J."/>
            <person name="Sun J."/>
        </authorList>
    </citation>
    <scope>NUCLEOTIDE SEQUENCE [LARGE SCALE GENOMIC DNA]</scope>
    <source>
        <strain evidence="4">shin9-1</strain>
    </source>
</reference>
<dbReference type="PROSITE" id="PS51085">
    <property type="entry name" value="2FE2S_FER_2"/>
    <property type="match status" value="1"/>
</dbReference>
<dbReference type="GO" id="GO:0051537">
    <property type="term" value="F:2 iron, 2 sulfur cluster binding"/>
    <property type="evidence" value="ECO:0007669"/>
    <property type="project" value="InterPro"/>
</dbReference>
<protein>
    <submittedName>
        <fullName evidence="3">Oxidoreductase</fullName>
    </submittedName>
</protein>
<dbReference type="InterPro" id="IPR017927">
    <property type="entry name" value="FAD-bd_FR_type"/>
</dbReference>
<dbReference type="EMBL" id="STGV01000007">
    <property type="protein sequence ID" value="THV20586.1"/>
    <property type="molecule type" value="Genomic_DNA"/>
</dbReference>
<dbReference type="RefSeq" id="WP_136600047.1">
    <property type="nucleotide sequence ID" value="NZ_STGV01000007.1"/>
</dbReference>
<dbReference type="SUPFAM" id="SSF63380">
    <property type="entry name" value="Riboflavin synthase domain-like"/>
    <property type="match status" value="1"/>
</dbReference>
<dbReference type="Pfam" id="PF00175">
    <property type="entry name" value="NAD_binding_1"/>
    <property type="match status" value="1"/>
</dbReference>
<evidence type="ECO:0000313" key="4">
    <source>
        <dbReference type="Proteomes" id="UP000308828"/>
    </source>
</evidence>
<dbReference type="CDD" id="cd06185">
    <property type="entry name" value="PDR_like"/>
    <property type="match status" value="1"/>
</dbReference>
<comment type="caution">
    <text evidence="3">The sequence shown here is derived from an EMBL/GenBank/DDBJ whole genome shotgun (WGS) entry which is preliminary data.</text>
</comment>
<dbReference type="PROSITE" id="PS00197">
    <property type="entry name" value="2FE2S_FER_1"/>
    <property type="match status" value="1"/>
</dbReference>
<dbReference type="SUPFAM" id="SSF54292">
    <property type="entry name" value="2Fe-2S ferredoxin-like"/>
    <property type="match status" value="1"/>
</dbReference>
<dbReference type="InterPro" id="IPR050415">
    <property type="entry name" value="MRET"/>
</dbReference>